<protein>
    <submittedName>
        <fullName evidence="1">Pilus assembly protein PilM</fullName>
    </submittedName>
</protein>
<dbReference type="Pfam" id="PF11104">
    <property type="entry name" value="PilM_2"/>
    <property type="match status" value="1"/>
</dbReference>
<dbReference type="RefSeq" id="WP_331689171.1">
    <property type="nucleotide sequence ID" value="NZ_JAZHBN010000002.1"/>
</dbReference>
<dbReference type="SUPFAM" id="SSF53067">
    <property type="entry name" value="Actin-like ATPase domain"/>
    <property type="match status" value="1"/>
</dbReference>
<accession>A0ABU7UY98</accession>
<reference evidence="1 2" key="1">
    <citation type="submission" date="2024-01" db="EMBL/GenBank/DDBJ databases">
        <title>Novel species of the genus Luteimonas isolated from rivers.</title>
        <authorList>
            <person name="Lu H."/>
        </authorList>
    </citation>
    <scope>NUCLEOTIDE SEQUENCE [LARGE SCALE GENOMIC DNA]</scope>
    <source>
        <strain evidence="1 2">FXH3W</strain>
    </source>
</reference>
<dbReference type="EMBL" id="JAZHBO010000001">
    <property type="protein sequence ID" value="MEF2155491.1"/>
    <property type="molecule type" value="Genomic_DNA"/>
</dbReference>
<evidence type="ECO:0000313" key="1">
    <source>
        <dbReference type="EMBL" id="MEF2155491.1"/>
    </source>
</evidence>
<dbReference type="PANTHER" id="PTHR32432:SF3">
    <property type="entry name" value="ETHANOLAMINE UTILIZATION PROTEIN EUTJ"/>
    <property type="match status" value="1"/>
</dbReference>
<dbReference type="InterPro" id="IPR005883">
    <property type="entry name" value="PilM"/>
</dbReference>
<proteinExistence type="predicted"/>
<evidence type="ECO:0000313" key="2">
    <source>
        <dbReference type="Proteomes" id="UP001356170"/>
    </source>
</evidence>
<keyword evidence="2" id="KW-1185">Reference proteome</keyword>
<dbReference type="Proteomes" id="UP001356170">
    <property type="component" value="Unassembled WGS sequence"/>
</dbReference>
<gene>
    <name evidence="1" type="primary">pilM</name>
    <name evidence="1" type="ORF">V3390_04495</name>
</gene>
<dbReference type="PANTHER" id="PTHR32432">
    <property type="entry name" value="CELL DIVISION PROTEIN FTSA-RELATED"/>
    <property type="match status" value="1"/>
</dbReference>
<comment type="caution">
    <text evidence="1">The sequence shown here is derived from an EMBL/GenBank/DDBJ whole genome shotgun (WGS) entry which is preliminary data.</text>
</comment>
<dbReference type="InterPro" id="IPR050696">
    <property type="entry name" value="FtsA/MreB"/>
</dbReference>
<name>A0ABU7UY98_9GAMM</name>
<organism evidence="1 2">
    <name type="scientific">Aquilutibacter rugosus</name>
    <dbReference type="NCBI Taxonomy" id="3115820"/>
    <lineage>
        <taxon>Bacteria</taxon>
        <taxon>Pseudomonadati</taxon>
        <taxon>Pseudomonadota</taxon>
        <taxon>Gammaproteobacteria</taxon>
        <taxon>Lysobacterales</taxon>
        <taxon>Lysobacteraceae</taxon>
        <taxon>Aquilutibacter</taxon>
    </lineage>
</organism>
<sequence>MQRLLQTAVTRQSRDLRIGIEIAQSAVKLAAVRRHAQDRTLERFLVEPLPHGAVVDGRIRNPEAVVEALRRLRVKSGLPRTEIVTALPDAAVQFKVLRVERNLPARETMALARREARTLIRDPQIPLAVDVASLGSARIDDELRDLLLVAAKTVDVRHHAELFRRAGWQPTILEVDSMVARHGIGHPLVHYDSGAPVVAVFDLGAGGIHLSVLRGDHPLFHRAQRWDPDRFDVLAGPSSESFIDTVRSLVQAFHRHTGIEHLDQLQVTGGLSLDAHWVTELADWIGMPVEPWRAEAVVQLGRGVQEMDPLQLRSQAFVPLSLALRGFE</sequence>
<dbReference type="InterPro" id="IPR043129">
    <property type="entry name" value="ATPase_NBD"/>
</dbReference>
<dbReference type="Gene3D" id="3.30.420.40">
    <property type="match status" value="1"/>
</dbReference>